<evidence type="ECO:0000313" key="2">
    <source>
        <dbReference type="EMBL" id="GGB81745.1"/>
    </source>
</evidence>
<dbReference type="Proteomes" id="UP000629025">
    <property type="component" value="Unassembled WGS sequence"/>
</dbReference>
<organism evidence="2 3">
    <name type="scientific">Marinobacterium zhoushanense</name>
    <dbReference type="NCBI Taxonomy" id="1679163"/>
    <lineage>
        <taxon>Bacteria</taxon>
        <taxon>Pseudomonadati</taxon>
        <taxon>Pseudomonadota</taxon>
        <taxon>Gammaproteobacteria</taxon>
        <taxon>Oceanospirillales</taxon>
        <taxon>Oceanospirillaceae</taxon>
        <taxon>Marinobacterium</taxon>
    </lineage>
</organism>
<dbReference type="Pfam" id="PF08447">
    <property type="entry name" value="PAS_3"/>
    <property type="match status" value="1"/>
</dbReference>
<name>A0ABQ1JYY9_9GAMM</name>
<accession>A0ABQ1JYY9</accession>
<protein>
    <recommendedName>
        <fullName evidence="1">PAS fold-3 domain-containing protein</fullName>
    </recommendedName>
</protein>
<feature type="domain" description="PAS fold-3" evidence="1">
    <location>
        <begin position="1"/>
        <end position="46"/>
    </location>
</feature>
<evidence type="ECO:0000313" key="3">
    <source>
        <dbReference type="Proteomes" id="UP000629025"/>
    </source>
</evidence>
<comment type="caution">
    <text evidence="2">The sequence shown here is derived from an EMBL/GenBank/DDBJ whole genome shotgun (WGS) entry which is preliminary data.</text>
</comment>
<gene>
    <name evidence="2" type="ORF">GCM10011352_04390</name>
</gene>
<dbReference type="InterPro" id="IPR013655">
    <property type="entry name" value="PAS_fold_3"/>
</dbReference>
<dbReference type="InterPro" id="IPR035965">
    <property type="entry name" value="PAS-like_dom_sf"/>
</dbReference>
<reference evidence="3" key="1">
    <citation type="journal article" date="2019" name="Int. J. Syst. Evol. Microbiol.">
        <title>The Global Catalogue of Microorganisms (GCM) 10K type strain sequencing project: providing services to taxonomists for standard genome sequencing and annotation.</title>
        <authorList>
            <consortium name="The Broad Institute Genomics Platform"/>
            <consortium name="The Broad Institute Genome Sequencing Center for Infectious Disease"/>
            <person name="Wu L."/>
            <person name="Ma J."/>
        </authorList>
    </citation>
    <scope>NUCLEOTIDE SEQUENCE [LARGE SCALE GENOMIC DNA]</scope>
    <source>
        <strain evidence="3">CGMCC 1.15341</strain>
    </source>
</reference>
<proteinExistence type="predicted"/>
<evidence type="ECO:0000259" key="1">
    <source>
        <dbReference type="Pfam" id="PF08447"/>
    </source>
</evidence>
<dbReference type="EMBL" id="BMIJ01000001">
    <property type="protein sequence ID" value="GGB81745.1"/>
    <property type="molecule type" value="Genomic_DNA"/>
</dbReference>
<dbReference type="Gene3D" id="3.30.450.20">
    <property type="entry name" value="PAS domain"/>
    <property type="match status" value="1"/>
</dbReference>
<keyword evidence="3" id="KW-1185">Reference proteome</keyword>
<sequence length="59" mass="6889">MWEHLNVDRPWMGLVKNRCKNGDFYWVDAYVTPITEKGQIVGYESVRVCPNCEDVARAK</sequence>
<dbReference type="SUPFAM" id="SSF55785">
    <property type="entry name" value="PYP-like sensor domain (PAS domain)"/>
    <property type="match status" value="1"/>
</dbReference>